<comment type="subcellular location">
    <subcellularLocation>
        <location evidence="1">Cell membrane</location>
        <topology evidence="1">Multi-pass membrane protein</topology>
    </subcellularLocation>
</comment>
<dbReference type="AlphaFoldDB" id="A0A1V0Q711"/>
<proteinExistence type="predicted"/>
<feature type="transmembrane region" description="Helical" evidence="7">
    <location>
        <begin position="1053"/>
        <end position="1075"/>
    </location>
</feature>
<organism evidence="10 11">
    <name type="scientific">Lacticaseibacillus paracasei</name>
    <name type="common">Lactobacillus paracasei</name>
    <dbReference type="NCBI Taxonomy" id="1597"/>
    <lineage>
        <taxon>Bacteria</taxon>
        <taxon>Bacillati</taxon>
        <taxon>Bacillota</taxon>
        <taxon>Bacilli</taxon>
        <taxon>Lactobacillales</taxon>
        <taxon>Lactobacillaceae</taxon>
        <taxon>Lacticaseibacillus</taxon>
    </lineage>
</organism>
<feature type="transmembrane region" description="Helical" evidence="7">
    <location>
        <begin position="1103"/>
        <end position="1123"/>
    </location>
</feature>
<dbReference type="Gene3D" id="1.10.287.620">
    <property type="entry name" value="Helix Hairpins"/>
    <property type="match status" value="1"/>
</dbReference>
<dbReference type="InterPro" id="IPR003838">
    <property type="entry name" value="ABC3_permease_C"/>
</dbReference>
<dbReference type="RefSeq" id="WP_003586454.1">
    <property type="nucleotide sequence ID" value="NZ_AFYO01000005.1"/>
</dbReference>
<sequence length="1185" mass="131086">MSKKTLWKDIRKSFTTSWGRFFSILLLMMLGSFALVGLWIAGPDMRATGETYFKQYHLADLTVIGEDGLDAHDQKTIQRASGTEQIEFGYLKDVTLKGTHSSFRILSKPTKISQYRLDSGRMPKATNEIAIDANYKSKYKLGDTIKFVQRADQTGSKVLKRISFKVVGFVYSPEIISSINKGNSTSGSGDLKGYGVVTSNNFDSDVYMMARLTYRNTKGLDPYSSQYTDRIQAHKTALNHLLQNAPQARLAAIKKQYQAKIDAGQKKLDDAKAQLNAAQEQLTTGAQQLATAKQQVAAKQQELDAGVKNGQAQIASGETQLQQASTQLSQSRQQLTTAKQQLVAGQQQLDDKHQALVAAKQQLDAAKQQLDNSQQQLATAKQQLTTGQQQLNAKQQDLTTAKQQLNAAKQQLDASQQQLTIAKQKIDAALAQNPAIAENPAFQQQQASYQAGVAQYNGGLKTYNQNLAVYNQNMANWTAASQELAKKISTYQSGTAQYSSGLATYNQNLETYNKNVAAWTAANQQLQQKSSEFNAGEAQLQQGQEQYASKQVALAQAKQQLAATQQSGQQQLDAANQEIVTNEATLKTKQAAYDKQSPSAQKKIQAGTVTLEDAKEALSKLEAPTYTVDTRRETPTGQGYTVYDSTSNIVDSLANIFPFFMYFVAALVTFTTMTRFVDEERINSGTLVALGYTRRDVINKFTMYGFLASLIGSLLGITAGHIILPMIVYQAYHNGINVPPIELHFYPGISAIALLLAMVSAVLPAWWVASRELNARPAELMLPKPPANGSKIFLERIPFIWRRLSFTHKVTARNIFRYKKRMFMTIFGVAGSVTLLFAGLAVQHSISGVNDRQFNDIIKYDMIVAQKSNITDKQQQQLDQLFQEKAVERTKSVYYETVTKNAGTDNDRQDITMIVPKDQTGFSDYIRLATRQGQTKLTLSNDGAVISERLASLLNVKIGSTITVKDATGTKHQVKVTGITEMYMGHFLFMNKTAYQKAFNTDFKPNGRLVTLKNRSISNTRAEAAKFMQAGGVEGIQQNSALRSQITTIVHSLNTIMIVLIVLAAVLGVVILYNLTNINVAERMRELSTIKVLGFYNQEVTMYIYRETILLSIFGIFVGWGLGELLHEYIITVVPPNNVMFNPALSALTFIMPTLVITIITIALGFFVNSSLKKVDMLAALKSVD</sequence>
<feature type="coiled-coil region" evidence="6">
    <location>
        <begin position="460"/>
        <end position="560"/>
    </location>
</feature>
<feature type="transmembrane region" description="Helical" evidence="7">
    <location>
        <begin position="748"/>
        <end position="769"/>
    </location>
</feature>
<gene>
    <name evidence="10" type="ORF">ACX51_13510</name>
</gene>
<feature type="domain" description="MacB-like periplasmic core" evidence="9">
    <location>
        <begin position="823"/>
        <end position="999"/>
    </location>
</feature>
<feature type="coiled-coil region" evidence="6">
    <location>
        <begin position="254"/>
        <end position="295"/>
    </location>
</feature>
<feature type="transmembrane region" description="Helical" evidence="7">
    <location>
        <begin position="21"/>
        <end position="41"/>
    </location>
</feature>
<evidence type="ECO:0000256" key="4">
    <source>
        <dbReference type="ARBA" id="ARBA00022989"/>
    </source>
</evidence>
<feature type="transmembrane region" description="Helical" evidence="7">
    <location>
        <begin position="822"/>
        <end position="842"/>
    </location>
</feature>
<evidence type="ECO:0000256" key="1">
    <source>
        <dbReference type="ARBA" id="ARBA00004651"/>
    </source>
</evidence>
<feature type="coiled-coil region" evidence="6">
    <location>
        <begin position="321"/>
        <end position="432"/>
    </location>
</feature>
<comment type="caution">
    <text evidence="10">The sequence shown here is derived from an EMBL/GenBank/DDBJ whole genome shotgun (WGS) entry which is preliminary data.</text>
</comment>
<dbReference type="PANTHER" id="PTHR30287">
    <property type="entry name" value="MEMBRANE COMPONENT OF PREDICTED ABC SUPERFAMILY METABOLITE UPTAKE TRANSPORTER"/>
    <property type="match status" value="1"/>
</dbReference>
<dbReference type="InterPro" id="IPR038766">
    <property type="entry name" value="Membrane_comp_ABC_pdt"/>
</dbReference>
<evidence type="ECO:0000259" key="8">
    <source>
        <dbReference type="Pfam" id="PF02687"/>
    </source>
</evidence>
<feature type="transmembrane region" description="Helical" evidence="7">
    <location>
        <begin position="656"/>
        <end position="677"/>
    </location>
</feature>
<dbReference type="GO" id="GO:0005886">
    <property type="term" value="C:plasma membrane"/>
    <property type="evidence" value="ECO:0007669"/>
    <property type="project" value="UniProtKB-SubCell"/>
</dbReference>
<evidence type="ECO:0000256" key="6">
    <source>
        <dbReference type="SAM" id="Coils"/>
    </source>
</evidence>
<feature type="transmembrane region" description="Helical" evidence="7">
    <location>
        <begin position="1143"/>
        <end position="1168"/>
    </location>
</feature>
<dbReference type="Pfam" id="PF12704">
    <property type="entry name" value="MacB_PCD"/>
    <property type="match status" value="1"/>
</dbReference>
<keyword evidence="3 7" id="KW-0812">Transmembrane</keyword>
<evidence type="ECO:0000313" key="11">
    <source>
        <dbReference type="Proteomes" id="UP000237433"/>
    </source>
</evidence>
<feature type="domain" description="ABC3 transporter permease C-terminal" evidence="8">
    <location>
        <begin position="1058"/>
        <end position="1164"/>
    </location>
</feature>
<name>A0A1V0Q711_LACPA</name>
<accession>A0A1V0Q711</accession>
<keyword evidence="6" id="KW-0175">Coiled coil</keyword>
<keyword evidence="5 7" id="KW-0472">Membrane</keyword>
<dbReference type="InterPro" id="IPR025857">
    <property type="entry name" value="MacB_PCD"/>
</dbReference>
<feature type="domain" description="ABC3 transporter permease C-terminal" evidence="8">
    <location>
        <begin position="655"/>
        <end position="771"/>
    </location>
</feature>
<evidence type="ECO:0000256" key="2">
    <source>
        <dbReference type="ARBA" id="ARBA00022475"/>
    </source>
</evidence>
<reference evidence="10 11" key="1">
    <citation type="journal article" date="2015" name="J. Am. Soc. Brew. Chem.">
        <title>Dissolved carbon dioxide selects for lactic acid bacteria able to grow in and spoil packaged beer.</title>
        <authorList>
            <person name="Bergsveinson J."/>
            <person name="Redekop A."/>
            <person name="Zoerb S."/>
            <person name="Ziola B."/>
        </authorList>
    </citation>
    <scope>NUCLEOTIDE SEQUENCE [LARGE SCALE GENOMIC DNA]</scope>
    <source>
        <strain evidence="10 11">CCC B1205</strain>
    </source>
</reference>
<evidence type="ECO:0000259" key="9">
    <source>
        <dbReference type="Pfam" id="PF12704"/>
    </source>
</evidence>
<evidence type="ECO:0000256" key="5">
    <source>
        <dbReference type="ARBA" id="ARBA00023136"/>
    </source>
</evidence>
<dbReference type="PANTHER" id="PTHR30287:SF1">
    <property type="entry name" value="INNER MEMBRANE PROTEIN"/>
    <property type="match status" value="1"/>
</dbReference>
<dbReference type="Pfam" id="PF02687">
    <property type="entry name" value="FtsX"/>
    <property type="match status" value="2"/>
</dbReference>
<evidence type="ECO:0000313" key="10">
    <source>
        <dbReference type="EMBL" id="POE40021.1"/>
    </source>
</evidence>
<feature type="transmembrane region" description="Helical" evidence="7">
    <location>
        <begin position="704"/>
        <end position="728"/>
    </location>
</feature>
<dbReference type="EMBL" id="LGIY01000030">
    <property type="protein sequence ID" value="POE40021.1"/>
    <property type="molecule type" value="Genomic_DNA"/>
</dbReference>
<keyword evidence="4 7" id="KW-1133">Transmembrane helix</keyword>
<dbReference type="Proteomes" id="UP000237433">
    <property type="component" value="Unassembled WGS sequence"/>
</dbReference>
<keyword evidence="2" id="KW-1003">Cell membrane</keyword>
<evidence type="ECO:0000256" key="3">
    <source>
        <dbReference type="ARBA" id="ARBA00022692"/>
    </source>
</evidence>
<evidence type="ECO:0000256" key="7">
    <source>
        <dbReference type="SAM" id="Phobius"/>
    </source>
</evidence>
<protein>
    <submittedName>
        <fullName evidence="10">ABC transporter permease</fullName>
    </submittedName>
</protein>